<comment type="caution">
    <text evidence="11">The sequence shown here is derived from an EMBL/GenBank/DDBJ whole genome shotgun (WGS) entry which is preliminary data.</text>
</comment>
<dbReference type="PANTHER" id="PTHR36122">
    <property type="entry name" value="NICOTINAMIDE RIBOSIDE TRANSPORTER PNUC"/>
    <property type="match status" value="1"/>
</dbReference>
<dbReference type="Pfam" id="PF04973">
    <property type="entry name" value="NMN_transporter"/>
    <property type="match status" value="1"/>
</dbReference>
<feature type="transmembrane region" description="Helical" evidence="10">
    <location>
        <begin position="143"/>
        <end position="158"/>
    </location>
</feature>
<feature type="transmembrane region" description="Helical" evidence="10">
    <location>
        <begin position="88"/>
        <end position="109"/>
    </location>
</feature>
<dbReference type="InterPro" id="IPR006419">
    <property type="entry name" value="NMN_transpt_PnuC"/>
</dbReference>
<proteinExistence type="inferred from homology"/>
<sequence>MVQALFTLETVAVLLALAYVVLAIRQNPWCWLASALAAGIYMVLFFEGRLFMESLLQLFYMGMAGYGLWAWRYGSTATSGLPVTQRRLAWHGLTISFILVVTVAIAFLLHRFTAAEAVFIDTLTTVASLVTTWMVARKIAENWLYWVVIDAIYVYLFATKGYFLTAILYTLFLGMAAYGYFSWRKQSIN</sequence>
<keyword evidence="9 10" id="KW-0472">Membrane</keyword>
<evidence type="ECO:0000313" key="11">
    <source>
        <dbReference type="EMBL" id="RUO39793.1"/>
    </source>
</evidence>
<reference evidence="11 12" key="1">
    <citation type="journal article" date="2011" name="Front. Microbiol.">
        <title>Genomic signatures of strain selection and enhancement in Bacillus atrophaeus var. globigii, a historical biowarfare simulant.</title>
        <authorList>
            <person name="Gibbons H.S."/>
            <person name="Broomall S.M."/>
            <person name="McNew L.A."/>
            <person name="Daligault H."/>
            <person name="Chapman C."/>
            <person name="Bruce D."/>
            <person name="Karavis M."/>
            <person name="Krepps M."/>
            <person name="McGregor P.A."/>
            <person name="Hong C."/>
            <person name="Park K.H."/>
            <person name="Akmal A."/>
            <person name="Feldman A."/>
            <person name="Lin J.S."/>
            <person name="Chang W.E."/>
            <person name="Higgs B.W."/>
            <person name="Demirev P."/>
            <person name="Lindquist J."/>
            <person name="Liem A."/>
            <person name="Fochler E."/>
            <person name="Read T.D."/>
            <person name="Tapia R."/>
            <person name="Johnson S."/>
            <person name="Bishop-Lilly K.A."/>
            <person name="Detter C."/>
            <person name="Han C."/>
            <person name="Sozhamannan S."/>
            <person name="Rosenzweig C.N."/>
            <person name="Skowronski E.W."/>
        </authorList>
    </citation>
    <scope>NUCLEOTIDE SEQUENCE [LARGE SCALE GENOMIC DNA]</scope>
    <source>
        <strain evidence="11 12">AIT1</strain>
    </source>
</reference>
<dbReference type="PANTHER" id="PTHR36122:SF2">
    <property type="entry name" value="NICOTINAMIDE RIBOSIDE TRANSPORTER PNUC"/>
    <property type="match status" value="1"/>
</dbReference>
<protein>
    <recommendedName>
        <fullName evidence="4">Nicotinamide riboside transporter PnuC</fullName>
    </recommendedName>
</protein>
<feature type="transmembrane region" description="Helical" evidence="10">
    <location>
        <begin position="6"/>
        <end position="22"/>
    </location>
</feature>
<feature type="transmembrane region" description="Helical" evidence="10">
    <location>
        <begin position="29"/>
        <end position="46"/>
    </location>
</feature>
<keyword evidence="5" id="KW-0813">Transport</keyword>
<comment type="function">
    <text evidence="1">Required for nicotinamide riboside transport across the inner membrane.</text>
</comment>
<comment type="subcellular location">
    <subcellularLocation>
        <location evidence="2">Cell membrane</location>
        <topology evidence="2">Multi-pass membrane protein</topology>
    </subcellularLocation>
</comment>
<evidence type="ECO:0000256" key="4">
    <source>
        <dbReference type="ARBA" id="ARBA00017522"/>
    </source>
</evidence>
<keyword evidence="6" id="KW-1003">Cell membrane</keyword>
<keyword evidence="12" id="KW-1185">Reference proteome</keyword>
<feature type="transmembrane region" description="Helical" evidence="10">
    <location>
        <begin position="115"/>
        <end position="136"/>
    </location>
</feature>
<name>A0A432X113_9GAMM</name>
<keyword evidence="8 10" id="KW-1133">Transmembrane helix</keyword>
<accession>A0A432X113</accession>
<keyword evidence="7 10" id="KW-0812">Transmembrane</keyword>
<dbReference type="NCBIfam" id="TIGR01528">
    <property type="entry name" value="NMN_trans_PnuC"/>
    <property type="match status" value="1"/>
</dbReference>
<feature type="transmembrane region" description="Helical" evidence="10">
    <location>
        <begin position="164"/>
        <end position="183"/>
    </location>
</feature>
<comment type="similarity">
    <text evidence="3">Belongs to the nicotinamide ribonucleoside (NR) uptake permease (TC 4.B.1) family.</text>
</comment>
<dbReference type="AlphaFoldDB" id="A0A432X113"/>
<evidence type="ECO:0000256" key="5">
    <source>
        <dbReference type="ARBA" id="ARBA00022448"/>
    </source>
</evidence>
<evidence type="ECO:0000256" key="3">
    <source>
        <dbReference type="ARBA" id="ARBA00006669"/>
    </source>
</evidence>
<evidence type="ECO:0000256" key="6">
    <source>
        <dbReference type="ARBA" id="ARBA00022475"/>
    </source>
</evidence>
<feature type="transmembrane region" description="Helical" evidence="10">
    <location>
        <begin position="58"/>
        <end position="76"/>
    </location>
</feature>
<evidence type="ECO:0000256" key="7">
    <source>
        <dbReference type="ARBA" id="ARBA00022692"/>
    </source>
</evidence>
<evidence type="ECO:0000256" key="10">
    <source>
        <dbReference type="SAM" id="Phobius"/>
    </source>
</evidence>
<dbReference type="GO" id="GO:0034257">
    <property type="term" value="F:nicotinamide riboside transmembrane transporter activity"/>
    <property type="evidence" value="ECO:0007669"/>
    <property type="project" value="InterPro"/>
</dbReference>
<evidence type="ECO:0000256" key="2">
    <source>
        <dbReference type="ARBA" id="ARBA00004651"/>
    </source>
</evidence>
<organism evidence="11 12">
    <name type="scientific">Aliidiomarina taiwanensis</name>
    <dbReference type="NCBI Taxonomy" id="946228"/>
    <lineage>
        <taxon>Bacteria</taxon>
        <taxon>Pseudomonadati</taxon>
        <taxon>Pseudomonadota</taxon>
        <taxon>Gammaproteobacteria</taxon>
        <taxon>Alteromonadales</taxon>
        <taxon>Idiomarinaceae</taxon>
        <taxon>Aliidiomarina</taxon>
    </lineage>
</organism>
<dbReference type="Proteomes" id="UP000286976">
    <property type="component" value="Unassembled WGS sequence"/>
</dbReference>
<evidence type="ECO:0000256" key="9">
    <source>
        <dbReference type="ARBA" id="ARBA00023136"/>
    </source>
</evidence>
<gene>
    <name evidence="11" type="ORF">CWE15_08520</name>
</gene>
<evidence type="ECO:0000256" key="1">
    <source>
        <dbReference type="ARBA" id="ARBA00002672"/>
    </source>
</evidence>
<evidence type="ECO:0000256" key="8">
    <source>
        <dbReference type="ARBA" id="ARBA00022989"/>
    </source>
</evidence>
<dbReference type="GO" id="GO:0005886">
    <property type="term" value="C:plasma membrane"/>
    <property type="evidence" value="ECO:0007669"/>
    <property type="project" value="UniProtKB-SubCell"/>
</dbReference>
<dbReference type="EMBL" id="PIPQ01000005">
    <property type="protein sequence ID" value="RUO39793.1"/>
    <property type="molecule type" value="Genomic_DNA"/>
</dbReference>
<evidence type="ECO:0000313" key="12">
    <source>
        <dbReference type="Proteomes" id="UP000286976"/>
    </source>
</evidence>